<name>A0ACC1JN80_9FUNG</name>
<organism evidence="1 2">
    <name type="scientific">Coemansia linderi</name>
    <dbReference type="NCBI Taxonomy" id="2663919"/>
    <lineage>
        <taxon>Eukaryota</taxon>
        <taxon>Fungi</taxon>
        <taxon>Fungi incertae sedis</taxon>
        <taxon>Zoopagomycota</taxon>
        <taxon>Kickxellomycotina</taxon>
        <taxon>Kickxellomycetes</taxon>
        <taxon>Kickxellales</taxon>
        <taxon>Kickxellaceae</taxon>
        <taxon>Coemansia</taxon>
    </lineage>
</organism>
<evidence type="ECO:0000313" key="2">
    <source>
        <dbReference type="Proteomes" id="UP001140066"/>
    </source>
</evidence>
<proteinExistence type="predicted"/>
<accession>A0ACC1JN80</accession>
<sequence>MTKQEPQQQYRYTQLPLGSDPPEQHPEHPDQSELDRVICKDGRVFHACEVCRKRRSRCDGVRPKCTSCQKRGLEC</sequence>
<reference evidence="1" key="1">
    <citation type="submission" date="2022-07" db="EMBL/GenBank/DDBJ databases">
        <title>Phylogenomic reconstructions and comparative analyses of Kickxellomycotina fungi.</title>
        <authorList>
            <person name="Reynolds N.K."/>
            <person name="Stajich J.E."/>
            <person name="Barry K."/>
            <person name="Grigoriev I.V."/>
            <person name="Crous P."/>
            <person name="Smith M.E."/>
        </authorList>
    </citation>
    <scope>NUCLEOTIDE SEQUENCE</scope>
    <source>
        <strain evidence="1">BCRC 34191</strain>
    </source>
</reference>
<keyword evidence="2" id="KW-1185">Reference proteome</keyword>
<feature type="non-terminal residue" evidence="1">
    <location>
        <position position="75"/>
    </location>
</feature>
<gene>
    <name evidence="1" type="ORF">GGI18_006536</name>
</gene>
<evidence type="ECO:0000313" key="1">
    <source>
        <dbReference type="EMBL" id="KAJ2764048.1"/>
    </source>
</evidence>
<comment type="caution">
    <text evidence="1">The sequence shown here is derived from an EMBL/GenBank/DDBJ whole genome shotgun (WGS) entry which is preliminary data.</text>
</comment>
<protein>
    <submittedName>
        <fullName evidence="1">Uncharacterized protein</fullName>
    </submittedName>
</protein>
<dbReference type="Proteomes" id="UP001140066">
    <property type="component" value="Unassembled WGS sequence"/>
</dbReference>
<dbReference type="EMBL" id="JANBUK010004403">
    <property type="protein sequence ID" value="KAJ2764048.1"/>
    <property type="molecule type" value="Genomic_DNA"/>
</dbReference>